<dbReference type="Proteomes" id="UP000245119">
    <property type="component" value="Linkage Group LG14"/>
</dbReference>
<keyword evidence="4" id="KW-1185">Reference proteome</keyword>
<dbReference type="InterPro" id="IPR018490">
    <property type="entry name" value="cNMP-bd_dom_sf"/>
</dbReference>
<name>A0A2T7NBJ1_POMCA</name>
<evidence type="ECO:0000313" key="4">
    <source>
        <dbReference type="Proteomes" id="UP000245119"/>
    </source>
</evidence>
<sequence>MHSTLVTVADLHVSMESKLTSNVLNVWKNMAKGKSLGIVPKNNPESLEKDVLTHRNTKSFSVCDYRLPETMPTVLSTVPSRVIKGAYGVPVSEQVTGRKKKKRPQWAMTNTTSAKLKFTRYSRRQVYKMAGRTLVSRDEQSRTTEQPSDRMERKRDVLVRSQLKGELMTVSKLPASDTLEVSNGEEIIFRKLNPQQQRDLRRGTVLQRRNMKFYMMKSLFRLPCSVRDSIDFNNLESVKYWATHVGDPLLDIIFDLYLTENRRHTRIHGDIPDTYVALFNHQNVHLTRSHIDTFLHDALVEARAEDIEYTKQAKRKTVVSPLERKKLPAIKDKSLLNSLLSFDPTKLQIRPKKTKEILPSTPMTSAMEGPEFPPLILREKQHAPNTLLSKGKQLPQALALQCMDSPYSTRSSGFTHRSYAITLESKCFIDIGDDVTAAVSYGGGRTINPENYKKKNEITFCNDVRTTLGQPPEHRTLVQLDQAVMELQKIAVFSKYPLDIQEKMIRKGLYLRIGPKRIIVRQGHKAQYFYIAVSGEAYAKQKVYDETAGCEIVKTLKCISAGMTFGELALIRGGLRTASVVSRVSMQLIGVHIDDFYEIFITPKMMEMMPDHVSFLRMPWTLKSELMETGGKTGVENSSFFVLQE</sequence>
<dbReference type="SUPFAM" id="SSF51206">
    <property type="entry name" value="cAMP-binding domain-like"/>
    <property type="match status" value="1"/>
</dbReference>
<dbReference type="InterPro" id="IPR018488">
    <property type="entry name" value="cNMP-bd_CS"/>
</dbReference>
<gene>
    <name evidence="3" type="ORF">C0Q70_21074</name>
</gene>
<feature type="region of interest" description="Disordered" evidence="1">
    <location>
        <begin position="133"/>
        <end position="154"/>
    </location>
</feature>
<feature type="compositionally biased region" description="Basic and acidic residues" evidence="1">
    <location>
        <begin position="135"/>
        <end position="154"/>
    </location>
</feature>
<comment type="caution">
    <text evidence="3">The sequence shown here is derived from an EMBL/GenBank/DDBJ whole genome shotgun (WGS) entry which is preliminary data.</text>
</comment>
<evidence type="ECO:0000259" key="2">
    <source>
        <dbReference type="PROSITE" id="PS50042"/>
    </source>
</evidence>
<dbReference type="AlphaFoldDB" id="A0A2T7NBJ1"/>
<dbReference type="Gene3D" id="2.60.120.10">
    <property type="entry name" value="Jelly Rolls"/>
    <property type="match status" value="1"/>
</dbReference>
<dbReference type="OrthoDB" id="6435476at2759"/>
<dbReference type="PROSITE" id="PS00889">
    <property type="entry name" value="CNMP_BINDING_2"/>
    <property type="match status" value="1"/>
</dbReference>
<dbReference type="InterPro" id="IPR014710">
    <property type="entry name" value="RmlC-like_jellyroll"/>
</dbReference>
<dbReference type="PROSITE" id="PS50042">
    <property type="entry name" value="CNMP_BINDING_3"/>
    <property type="match status" value="1"/>
</dbReference>
<accession>A0A2T7NBJ1</accession>
<dbReference type="PANTHER" id="PTHR23011:SF28">
    <property type="entry name" value="CYCLIC NUCLEOTIDE-BINDING DOMAIN CONTAINING PROTEIN"/>
    <property type="match status" value="1"/>
</dbReference>
<evidence type="ECO:0000313" key="3">
    <source>
        <dbReference type="EMBL" id="PVD18525.1"/>
    </source>
</evidence>
<dbReference type="STRING" id="400727.A0A2T7NBJ1"/>
<organism evidence="3 4">
    <name type="scientific">Pomacea canaliculata</name>
    <name type="common">Golden apple snail</name>
    <dbReference type="NCBI Taxonomy" id="400727"/>
    <lineage>
        <taxon>Eukaryota</taxon>
        <taxon>Metazoa</taxon>
        <taxon>Spiralia</taxon>
        <taxon>Lophotrochozoa</taxon>
        <taxon>Mollusca</taxon>
        <taxon>Gastropoda</taxon>
        <taxon>Caenogastropoda</taxon>
        <taxon>Architaenioglossa</taxon>
        <taxon>Ampullarioidea</taxon>
        <taxon>Ampullariidae</taxon>
        <taxon>Pomacea</taxon>
    </lineage>
</organism>
<protein>
    <recommendedName>
        <fullName evidence="2">Cyclic nucleotide-binding domain-containing protein</fullName>
    </recommendedName>
</protein>
<evidence type="ECO:0000256" key="1">
    <source>
        <dbReference type="SAM" id="MobiDB-lite"/>
    </source>
</evidence>
<dbReference type="PANTHER" id="PTHR23011">
    <property type="entry name" value="CYCLIC NUCLEOTIDE-BINDING DOMAIN CONTAINING PROTEIN"/>
    <property type="match status" value="1"/>
</dbReference>
<reference evidence="3 4" key="1">
    <citation type="submission" date="2018-04" db="EMBL/GenBank/DDBJ databases">
        <title>The genome of golden apple snail Pomacea canaliculata provides insight into stress tolerance and invasive adaptation.</title>
        <authorList>
            <person name="Liu C."/>
            <person name="Liu B."/>
            <person name="Ren Y."/>
            <person name="Zhang Y."/>
            <person name="Wang H."/>
            <person name="Li S."/>
            <person name="Jiang F."/>
            <person name="Yin L."/>
            <person name="Zhang G."/>
            <person name="Qian W."/>
            <person name="Fan W."/>
        </authorList>
    </citation>
    <scope>NUCLEOTIDE SEQUENCE [LARGE SCALE GENOMIC DNA]</scope>
    <source>
        <strain evidence="3">SZHN2017</strain>
        <tissue evidence="3">Muscle</tissue>
    </source>
</reference>
<dbReference type="InterPro" id="IPR000595">
    <property type="entry name" value="cNMP-bd_dom"/>
</dbReference>
<dbReference type="CDD" id="cd00038">
    <property type="entry name" value="CAP_ED"/>
    <property type="match status" value="1"/>
</dbReference>
<dbReference type="EMBL" id="PZQS01000014">
    <property type="protein sequence ID" value="PVD18525.1"/>
    <property type="molecule type" value="Genomic_DNA"/>
</dbReference>
<feature type="domain" description="Cyclic nucleotide-binding" evidence="2">
    <location>
        <begin position="492"/>
        <end position="600"/>
    </location>
</feature>
<dbReference type="Pfam" id="PF00027">
    <property type="entry name" value="cNMP_binding"/>
    <property type="match status" value="1"/>
</dbReference>
<proteinExistence type="predicted"/>